<dbReference type="OrthoDB" id="10261055at2759"/>
<comment type="function">
    <text evidence="7">Catalyzes the first committed step in the biosynthesis of complex N-glycans. It controls conversion of high mannose to complex N-glycans; the final hydrolytic step in the N-glycan maturation pathway.</text>
</comment>
<dbReference type="AlphaFoldDB" id="A0A9X6RJS5"/>
<name>A0A9X6RJS5_HYPEX</name>
<dbReference type="EC" id="3.2.1.-" evidence="9"/>
<evidence type="ECO:0000256" key="9">
    <source>
        <dbReference type="RuleBase" id="RU361199"/>
    </source>
</evidence>
<dbReference type="InterPro" id="IPR050843">
    <property type="entry name" value="Glycosyl_Hydrlase_38"/>
</dbReference>
<dbReference type="FunFam" id="3.20.110.10:FF:000003">
    <property type="entry name" value="Alpha-mannosidase"/>
    <property type="match status" value="1"/>
</dbReference>
<evidence type="ECO:0000256" key="3">
    <source>
        <dbReference type="ARBA" id="ARBA00022801"/>
    </source>
</evidence>
<keyword evidence="2 9" id="KW-0479">Metal-binding</keyword>
<dbReference type="Gene3D" id="3.20.110.10">
    <property type="entry name" value="Glycoside hydrolase 38, N terminal domain"/>
    <property type="match status" value="1"/>
</dbReference>
<dbReference type="Gene3D" id="1.20.1270.50">
    <property type="entry name" value="Glycoside hydrolase family 38, central domain"/>
    <property type="match status" value="1"/>
</dbReference>
<dbReference type="SUPFAM" id="SSF88688">
    <property type="entry name" value="Families 57/38 glycoside transferase middle domain"/>
    <property type="match status" value="1"/>
</dbReference>
<reference evidence="13" key="1">
    <citation type="submission" date="2017-01" db="EMBL/GenBank/DDBJ databases">
        <title>Comparative genomics of anhydrobiosis in the tardigrade Hypsibius dujardini.</title>
        <authorList>
            <person name="Yoshida Y."/>
            <person name="Koutsovoulos G."/>
            <person name="Laetsch D."/>
            <person name="Stevens L."/>
            <person name="Kumar S."/>
            <person name="Horikawa D."/>
            <person name="Ishino K."/>
            <person name="Komine S."/>
            <person name="Tomita M."/>
            <person name="Blaxter M."/>
            <person name="Arakawa K."/>
        </authorList>
    </citation>
    <scope>NUCLEOTIDE SEQUENCE [LARGE SCALE GENOMIC DNA]</scope>
    <source>
        <strain evidence="13">Z151</strain>
    </source>
</reference>
<evidence type="ECO:0000256" key="8">
    <source>
        <dbReference type="ARBA" id="ARBA00093232"/>
    </source>
</evidence>
<dbReference type="InterPro" id="IPR011682">
    <property type="entry name" value="Glyco_hydro_38_C"/>
</dbReference>
<dbReference type="Pfam" id="PF09261">
    <property type="entry name" value="Alpha-mann_mid"/>
    <property type="match status" value="1"/>
</dbReference>
<dbReference type="GO" id="GO:0000139">
    <property type="term" value="C:Golgi membrane"/>
    <property type="evidence" value="ECO:0007669"/>
    <property type="project" value="TreeGrafter"/>
</dbReference>
<dbReference type="Pfam" id="PF01074">
    <property type="entry name" value="Glyco_hydro_38N"/>
    <property type="match status" value="1"/>
</dbReference>
<dbReference type="GO" id="GO:0046872">
    <property type="term" value="F:metal ion binding"/>
    <property type="evidence" value="ECO:0007669"/>
    <property type="project" value="UniProtKB-KW"/>
</dbReference>
<dbReference type="GO" id="GO:0006491">
    <property type="term" value="P:N-glycan processing"/>
    <property type="evidence" value="ECO:0007669"/>
    <property type="project" value="TreeGrafter"/>
</dbReference>
<keyword evidence="13" id="KW-1185">Reference proteome</keyword>
<evidence type="ECO:0000256" key="2">
    <source>
        <dbReference type="ARBA" id="ARBA00022723"/>
    </source>
</evidence>
<feature type="domain" description="Glycoside hydrolase family 38 central" evidence="11">
    <location>
        <begin position="526"/>
        <end position="614"/>
    </location>
</feature>
<proteinExistence type="inferred from homology"/>
<dbReference type="InterPro" id="IPR011013">
    <property type="entry name" value="Gal_mutarotase_sf_dom"/>
</dbReference>
<evidence type="ECO:0000256" key="10">
    <source>
        <dbReference type="SAM" id="Coils"/>
    </source>
</evidence>
<dbReference type="SUPFAM" id="SSF88713">
    <property type="entry name" value="Glycoside hydrolase/deacetylase"/>
    <property type="match status" value="1"/>
</dbReference>
<dbReference type="GO" id="GO:0030246">
    <property type="term" value="F:carbohydrate binding"/>
    <property type="evidence" value="ECO:0007669"/>
    <property type="project" value="InterPro"/>
</dbReference>
<evidence type="ECO:0000256" key="7">
    <source>
        <dbReference type="ARBA" id="ARBA00059516"/>
    </source>
</evidence>
<dbReference type="InterPro" id="IPR013780">
    <property type="entry name" value="Glyco_hydro_b"/>
</dbReference>
<dbReference type="SMART" id="SM00872">
    <property type="entry name" value="Alpha-mann_mid"/>
    <property type="match status" value="1"/>
</dbReference>
<dbReference type="CDD" id="cd10809">
    <property type="entry name" value="GH38N_AMII_GMII_SfManIII_like"/>
    <property type="match status" value="1"/>
</dbReference>
<keyword evidence="5" id="KW-1015">Disulfide bond</keyword>
<dbReference type="FunFam" id="1.20.1270.50:FF:000001">
    <property type="entry name" value="Alpha-mannosidase"/>
    <property type="match status" value="1"/>
</dbReference>
<dbReference type="GO" id="GO:0006013">
    <property type="term" value="P:mannose metabolic process"/>
    <property type="evidence" value="ECO:0007669"/>
    <property type="project" value="InterPro"/>
</dbReference>
<protein>
    <recommendedName>
        <fullName evidence="9">Alpha-mannosidase</fullName>
        <ecNumber evidence="9">3.2.1.-</ecNumber>
    </recommendedName>
</protein>
<evidence type="ECO:0000256" key="5">
    <source>
        <dbReference type="ARBA" id="ARBA00023157"/>
    </source>
</evidence>
<dbReference type="InterPro" id="IPR027291">
    <property type="entry name" value="Glyco_hydro_38_N_sf"/>
</dbReference>
<dbReference type="Pfam" id="PF07748">
    <property type="entry name" value="Glyco_hydro_38C"/>
    <property type="match status" value="1"/>
</dbReference>
<gene>
    <name evidence="12" type="ORF">BV898_14690</name>
</gene>
<evidence type="ECO:0000313" key="12">
    <source>
        <dbReference type="EMBL" id="OWA50165.1"/>
    </source>
</evidence>
<keyword evidence="3 9" id="KW-0378">Hydrolase</keyword>
<sequence>MRMRLSTAVFYAVVCCSATLILYFMLELTGISSGAREANRRTSVSPEEELAVETLERKLSRLEESIARNRQLVDRLQADKRKRQRIHEGGAPVMAANEALTGSDVIATVKAAGGGLSRSKSGWLADKGSFNEADSLQQCPASGGSPADTDIQMLKVYDKLTFDNPDGGVWKQGWELTYEASQWTTENPLQVFVVPHSHNDPGWIRTFEEYFEESTKQIFNLMIKKLPIKPRRKFIWAEISYLSLWWFTANDESKAVFKKLVKDGQVELVTGGWVMPDESSSHYSSMINQLIEGHEWIKNHIGPDAVPRHGWAIDPFGMSSTMAYILKLNNFDGMLIQRAHYSIKKHLSKLKALEFEWRQTWDRAGRTDILCHLMPFYSYDIPHTCGPDPKICCQFDFRRIPTTSGKPVSCPWGIPPRAITTGNLKERAETLLDQYRKKAQLTQTNVVLAPLGDDFRYDSTTEWDRQYLNYEKLIHYFSSRPDLNVRIQFGTLKDYFDAVKKDTATRALTLPTLSGDFFTYADRDDHYWSGYFTSRPFYKSLDRRLAAHLRSAEIAYSVALARFQRKPTGPSFKHVDLLLMKLISSRRSLALFQHHDGVTGTAKTAVMTDYAIKMITAVTSCDDVLGASLAFLLSPEEDKSSPALVMTLESEERFVTHDQPPVKSRLRVEENGRRVVVYNSLAQSREERVTLRIDSANVVVVAEKSGEVVMSQINPVWMGKTNALSADEFELVFLASIPALGIKTYVIKSVPPSSAPTKGLSAAASIEIFSDNARSDNPSTKVFSLKHAVYPASILLTSELLKLTFDGKTGYLQSVFSKMSSYAGVGIKFIQYGTTEKPDKSGAYLFMPDGEAKDVLNGGLLTEQNQGSSSFAPLIRVLRGPIVSELHLMTSQFIHTVRIIHSTGPEGQAPEIVNEVDITRTSNYELAMHLTTAIQNEDFATDLNGFQLIRRKTFAKLPIQANYYPMPAVALLEDDDFRLTLLGQQPLGVASLVKGNLEVMLDRRLDQDDNRGVGQNVREQLPMTRGTFVSSSNPTAFQQQRISPL</sequence>
<dbReference type="InterPro" id="IPR000602">
    <property type="entry name" value="Glyco_hydro_38_N"/>
</dbReference>
<evidence type="ECO:0000259" key="11">
    <source>
        <dbReference type="SMART" id="SM00872"/>
    </source>
</evidence>
<dbReference type="InterPro" id="IPR028995">
    <property type="entry name" value="Glyco_hydro_57/38_cen_sf"/>
</dbReference>
<dbReference type="SUPFAM" id="SSF74650">
    <property type="entry name" value="Galactose mutarotase-like"/>
    <property type="match status" value="1"/>
</dbReference>
<keyword evidence="4 9" id="KW-0862">Zinc</keyword>
<evidence type="ECO:0000313" key="13">
    <source>
        <dbReference type="Proteomes" id="UP000192578"/>
    </source>
</evidence>
<feature type="coiled-coil region" evidence="10">
    <location>
        <begin position="45"/>
        <end position="79"/>
    </location>
</feature>
<dbReference type="EMBL" id="MTYJ01000184">
    <property type="protein sequence ID" value="OWA50165.1"/>
    <property type="molecule type" value="Genomic_DNA"/>
</dbReference>
<dbReference type="GO" id="GO:0004572">
    <property type="term" value="F:mannosyl-oligosaccharide 1,3-1,6-alpha-mannosidase activity"/>
    <property type="evidence" value="ECO:0007669"/>
    <property type="project" value="UniProtKB-EC"/>
</dbReference>
<dbReference type="InterPro" id="IPR037094">
    <property type="entry name" value="Glyco_hydro_38_cen_sf"/>
</dbReference>
<dbReference type="Gene3D" id="2.70.98.30">
    <property type="entry name" value="Golgi alpha-mannosidase II, domain 4"/>
    <property type="match status" value="1"/>
</dbReference>
<comment type="similarity">
    <text evidence="1 9">Belongs to the glycosyl hydrolase 38 family.</text>
</comment>
<evidence type="ECO:0000256" key="6">
    <source>
        <dbReference type="ARBA" id="ARBA00023295"/>
    </source>
</evidence>
<comment type="catalytic activity">
    <reaction evidence="8">
        <text>N(4)-{beta-D-GlcNAc-(1-&gt;2)-alpha-D-Man-(1-&gt;3)-[alpha-D-Man-(1-&gt;3)-[alpha-D-Man-(1-&gt;6)]-alpha-D-Man-(1-&gt;6)]-beta-D-Man-(1-&gt;4)-beta-D-GlcNAc-(1-&gt;4)-beta-D-GlcNAc}-L-asparaginyl-[protein] + 2 H2O = 2 alpha-D-mannopyranose + an N(4)-{beta-D-GlcNAc-(1-&gt;2)-alpha-D-Man-(1-&gt;3)-[alpha-D-Man-(1-&gt;6)]-beta-D-Man-(1-&gt;4)-beta-D-GlcNAc-(1-&gt;4)-beta-D-GlcNAc}-L-asparaginyl-[protein]</text>
        <dbReference type="Rhea" id="RHEA:56052"/>
        <dbReference type="Rhea" id="RHEA-COMP:14368"/>
        <dbReference type="Rhea" id="RHEA-COMP:14369"/>
        <dbReference type="ChEBI" id="CHEBI:15377"/>
        <dbReference type="ChEBI" id="CHEBI:28729"/>
        <dbReference type="ChEBI" id="CHEBI:60615"/>
        <dbReference type="ChEBI" id="CHEBI:60625"/>
        <dbReference type="EC" id="3.2.1.114"/>
    </reaction>
</comment>
<dbReference type="PANTHER" id="PTHR11607:SF3">
    <property type="entry name" value="LYSOSOMAL ALPHA-MANNOSIDASE"/>
    <property type="match status" value="1"/>
</dbReference>
<accession>A0A9X6RJS5</accession>
<comment type="caution">
    <text evidence="12">The sequence shown here is derived from an EMBL/GenBank/DDBJ whole genome shotgun (WGS) entry which is preliminary data.</text>
</comment>
<keyword evidence="6 9" id="KW-0326">Glycosidase</keyword>
<evidence type="ECO:0000256" key="4">
    <source>
        <dbReference type="ARBA" id="ARBA00022833"/>
    </source>
</evidence>
<keyword evidence="10" id="KW-0175">Coiled coil</keyword>
<dbReference type="InterPro" id="IPR011330">
    <property type="entry name" value="Glyco_hydro/deAcase_b/a-brl"/>
</dbReference>
<dbReference type="PANTHER" id="PTHR11607">
    <property type="entry name" value="ALPHA-MANNOSIDASE"/>
    <property type="match status" value="1"/>
</dbReference>
<dbReference type="Gene3D" id="2.60.40.1180">
    <property type="entry name" value="Golgi alpha-mannosidase II"/>
    <property type="match status" value="1"/>
</dbReference>
<evidence type="ECO:0000256" key="1">
    <source>
        <dbReference type="ARBA" id="ARBA00009792"/>
    </source>
</evidence>
<comment type="cofactor">
    <cofactor evidence="9">
        <name>Zn(2+)</name>
        <dbReference type="ChEBI" id="CHEBI:29105"/>
    </cofactor>
    <text evidence="9">Binds 1 zinc ion per subunit.</text>
</comment>
<dbReference type="InterPro" id="IPR015341">
    <property type="entry name" value="Glyco_hydro_38_cen"/>
</dbReference>
<dbReference type="Proteomes" id="UP000192578">
    <property type="component" value="Unassembled WGS sequence"/>
</dbReference>
<organism evidence="12 13">
    <name type="scientific">Hypsibius exemplaris</name>
    <name type="common">Freshwater tardigrade</name>
    <dbReference type="NCBI Taxonomy" id="2072580"/>
    <lineage>
        <taxon>Eukaryota</taxon>
        <taxon>Metazoa</taxon>
        <taxon>Ecdysozoa</taxon>
        <taxon>Tardigrada</taxon>
        <taxon>Eutardigrada</taxon>
        <taxon>Parachela</taxon>
        <taxon>Hypsibioidea</taxon>
        <taxon>Hypsibiidae</taxon>
        <taxon>Hypsibius</taxon>
    </lineage>
</organism>